<accession>A0AAD4UTV7</accession>
<dbReference type="PANTHER" id="PTHR47481:SF22">
    <property type="entry name" value="RETROTRANSPOSON GAG DOMAIN-CONTAINING PROTEIN"/>
    <property type="match status" value="1"/>
</dbReference>
<evidence type="ECO:0008006" key="3">
    <source>
        <dbReference type="Google" id="ProtNLM"/>
    </source>
</evidence>
<evidence type="ECO:0000313" key="1">
    <source>
        <dbReference type="EMBL" id="KAI5312193.1"/>
    </source>
</evidence>
<sequence>MSKRKMNADLGPALKPFDSKDDFTNWQRMMKNVLIQQDLDDAFNDEKLASMKDATWTKVLKKAKSSIEIHLTRSVRSHITEKMTAHEAWEKLENVYMGKIVPNKLFLKDELFGLRLKERGDIEDHICRFQNCITNLQKVEETYKDDDMVIILLRSPPSSFKHFRTTLMFGKESLKLEDVIKALQSYAKLDDITESSQGLYAKGKERGSEKTKE</sequence>
<comment type="caution">
    <text evidence="1">The sequence shown here is derived from an EMBL/GenBank/DDBJ whole genome shotgun (WGS) entry which is preliminary data.</text>
</comment>
<dbReference type="AlphaFoldDB" id="A0AAD4UTV7"/>
<organism evidence="1 2">
    <name type="scientific">Prunus dulcis</name>
    <name type="common">Almond</name>
    <name type="synonym">Amygdalus dulcis</name>
    <dbReference type="NCBI Taxonomy" id="3755"/>
    <lineage>
        <taxon>Eukaryota</taxon>
        <taxon>Viridiplantae</taxon>
        <taxon>Streptophyta</taxon>
        <taxon>Embryophyta</taxon>
        <taxon>Tracheophyta</taxon>
        <taxon>Spermatophyta</taxon>
        <taxon>Magnoliopsida</taxon>
        <taxon>eudicotyledons</taxon>
        <taxon>Gunneridae</taxon>
        <taxon>Pentapetalae</taxon>
        <taxon>rosids</taxon>
        <taxon>fabids</taxon>
        <taxon>Rosales</taxon>
        <taxon>Rosaceae</taxon>
        <taxon>Amygdaloideae</taxon>
        <taxon>Amygdaleae</taxon>
        <taxon>Prunus</taxon>
    </lineage>
</organism>
<reference evidence="1 2" key="1">
    <citation type="journal article" date="2022" name="G3 (Bethesda)">
        <title>Whole-genome sequence and methylome profiling of the almond [Prunus dulcis (Mill.) D.A. Webb] cultivar 'Nonpareil'.</title>
        <authorList>
            <person name="D'Amico-Willman K.M."/>
            <person name="Ouma W.Z."/>
            <person name="Meulia T."/>
            <person name="Sideli G.M."/>
            <person name="Gradziel T.M."/>
            <person name="Fresnedo-Ramirez J."/>
        </authorList>
    </citation>
    <scope>NUCLEOTIDE SEQUENCE [LARGE SCALE GENOMIC DNA]</scope>
    <source>
        <strain evidence="1">Clone GOH B32 T37-40</strain>
    </source>
</reference>
<dbReference type="PANTHER" id="PTHR47481">
    <property type="match status" value="1"/>
</dbReference>
<dbReference type="EMBL" id="JAJFAZ020000008">
    <property type="protein sequence ID" value="KAI5312193.1"/>
    <property type="molecule type" value="Genomic_DNA"/>
</dbReference>
<gene>
    <name evidence="1" type="ORF">L3X38_041366</name>
</gene>
<dbReference type="Proteomes" id="UP001054821">
    <property type="component" value="Chromosome 8"/>
</dbReference>
<keyword evidence="2" id="KW-1185">Reference proteome</keyword>
<proteinExistence type="predicted"/>
<name>A0AAD4UTV7_PRUDU</name>
<dbReference type="Pfam" id="PF14223">
    <property type="entry name" value="Retrotran_gag_2"/>
    <property type="match status" value="1"/>
</dbReference>
<protein>
    <recommendedName>
        <fullName evidence="3">Retrovirus-related Pol polyprotein from transposon TNT 1-94</fullName>
    </recommendedName>
</protein>
<evidence type="ECO:0000313" key="2">
    <source>
        <dbReference type="Proteomes" id="UP001054821"/>
    </source>
</evidence>